<keyword evidence="3" id="KW-1185">Reference proteome</keyword>
<feature type="region of interest" description="Disordered" evidence="1">
    <location>
        <begin position="53"/>
        <end position="242"/>
    </location>
</feature>
<sequence>MLRSDTSLAHRLLSRACLPAASITASCAQCLLATSIVTSRRHRMHISRINCAQAHRRRDSASTPHRRTTSIAQHRCQSRAVRPATTAVYQRAAAPPHARGLRLRRGSTPALSIHASAQHPRQQRASTPAASIGGSTRHQRQQAASTPSPSIHASTQHHRLCSASTPLPSAVASPAHRRLRSASTPPTSINPSTEHPHQLPGMVARARHPRHHPAYNPAAPHHSLPPRMNASPADRPGNFEHP</sequence>
<feature type="compositionally biased region" description="Basic residues" evidence="1">
    <location>
        <begin position="54"/>
        <end position="68"/>
    </location>
</feature>
<organism evidence="2 3">
    <name type="scientific">Jaminaea rosea</name>
    <dbReference type="NCBI Taxonomy" id="1569628"/>
    <lineage>
        <taxon>Eukaryota</taxon>
        <taxon>Fungi</taxon>
        <taxon>Dikarya</taxon>
        <taxon>Basidiomycota</taxon>
        <taxon>Ustilaginomycotina</taxon>
        <taxon>Exobasidiomycetes</taxon>
        <taxon>Microstromatales</taxon>
        <taxon>Microstromatales incertae sedis</taxon>
        <taxon>Jaminaea</taxon>
    </lineage>
</organism>
<dbReference type="Proteomes" id="UP000245884">
    <property type="component" value="Unassembled WGS sequence"/>
</dbReference>
<dbReference type="RefSeq" id="XP_025365785.1">
    <property type="nucleotide sequence ID" value="XM_025509532.1"/>
</dbReference>
<dbReference type="EMBL" id="KZ819662">
    <property type="protein sequence ID" value="PWN31173.1"/>
    <property type="molecule type" value="Genomic_DNA"/>
</dbReference>
<evidence type="ECO:0000313" key="3">
    <source>
        <dbReference type="Proteomes" id="UP000245884"/>
    </source>
</evidence>
<evidence type="ECO:0000256" key="1">
    <source>
        <dbReference type="SAM" id="MobiDB-lite"/>
    </source>
</evidence>
<name>A0A316V4L7_9BASI</name>
<dbReference type="PROSITE" id="PS51257">
    <property type="entry name" value="PROKAR_LIPOPROTEIN"/>
    <property type="match status" value="1"/>
</dbReference>
<proteinExistence type="predicted"/>
<protein>
    <submittedName>
        <fullName evidence="2">Uncharacterized protein</fullName>
    </submittedName>
</protein>
<dbReference type="AlphaFoldDB" id="A0A316V4L7"/>
<accession>A0A316V4L7</accession>
<dbReference type="GeneID" id="37031355"/>
<feature type="compositionally biased region" description="Polar residues" evidence="1">
    <location>
        <begin position="119"/>
        <end position="154"/>
    </location>
</feature>
<reference evidence="2 3" key="1">
    <citation type="journal article" date="2018" name="Mol. Biol. Evol.">
        <title>Broad Genomic Sampling Reveals a Smut Pathogenic Ancestry of the Fungal Clade Ustilaginomycotina.</title>
        <authorList>
            <person name="Kijpornyongpan T."/>
            <person name="Mondo S.J."/>
            <person name="Barry K."/>
            <person name="Sandor L."/>
            <person name="Lee J."/>
            <person name="Lipzen A."/>
            <person name="Pangilinan J."/>
            <person name="LaButti K."/>
            <person name="Hainaut M."/>
            <person name="Henrissat B."/>
            <person name="Grigoriev I.V."/>
            <person name="Spatafora J.W."/>
            <person name="Aime M.C."/>
        </authorList>
    </citation>
    <scope>NUCLEOTIDE SEQUENCE [LARGE SCALE GENOMIC DNA]</scope>
    <source>
        <strain evidence="2 3">MCA 5214</strain>
    </source>
</reference>
<feature type="compositionally biased region" description="Polar residues" evidence="1">
    <location>
        <begin position="181"/>
        <end position="193"/>
    </location>
</feature>
<evidence type="ECO:0000313" key="2">
    <source>
        <dbReference type="EMBL" id="PWN31173.1"/>
    </source>
</evidence>
<gene>
    <name evidence="2" type="ORF">BDZ90DRAFT_37395</name>
</gene>